<dbReference type="Pfam" id="PF00078">
    <property type="entry name" value="RVT_1"/>
    <property type="match status" value="1"/>
</dbReference>
<reference evidence="2 3" key="1">
    <citation type="submission" date="2015-07" db="EMBL/GenBank/DDBJ databases">
        <title>The genome of Pseudoloma neurophilia, a relevant intracellular parasite of the zebrafish.</title>
        <authorList>
            <person name="Ndikumana S."/>
            <person name="Pelin A."/>
            <person name="Sanders J."/>
            <person name="Corradi N."/>
        </authorList>
    </citation>
    <scope>NUCLEOTIDE SEQUENCE [LARGE SCALE GENOMIC DNA]</scope>
    <source>
        <strain evidence="2 3">MK1</strain>
    </source>
</reference>
<dbReference type="SUPFAM" id="SSF56672">
    <property type="entry name" value="DNA/RNA polymerases"/>
    <property type="match status" value="1"/>
</dbReference>
<keyword evidence="2" id="KW-0695">RNA-directed DNA polymerase</keyword>
<sequence length="91" mass="10871">MPMGFKNAPFIFQRIMNFELRKWLGKGLLIYLDDIIIFSDNEKEHDRIFDAVQEKLQSLNFQINELQYKKQEIKVLDQIINGKPAKMPKEK</sequence>
<protein>
    <submittedName>
        <fullName evidence="2">Putative Reverse transcriptase, LTR Retrotransposon protein</fullName>
    </submittedName>
</protein>
<dbReference type="VEuPathDB" id="MicrosporidiaDB:M153_22513000327"/>
<keyword evidence="2" id="KW-0808">Transferase</keyword>
<feature type="non-terminal residue" evidence="2">
    <location>
        <position position="91"/>
    </location>
</feature>
<evidence type="ECO:0000313" key="3">
    <source>
        <dbReference type="Proteomes" id="UP000051530"/>
    </source>
</evidence>
<dbReference type="PROSITE" id="PS50878">
    <property type="entry name" value="RT_POL"/>
    <property type="match status" value="1"/>
</dbReference>
<dbReference type="InterPro" id="IPR043502">
    <property type="entry name" value="DNA/RNA_pol_sf"/>
</dbReference>
<evidence type="ECO:0000259" key="1">
    <source>
        <dbReference type="PROSITE" id="PS50878"/>
    </source>
</evidence>
<dbReference type="Proteomes" id="UP000051530">
    <property type="component" value="Unassembled WGS sequence"/>
</dbReference>
<organism evidence="2 3">
    <name type="scientific">Pseudoloma neurophilia</name>
    <dbReference type="NCBI Taxonomy" id="146866"/>
    <lineage>
        <taxon>Eukaryota</taxon>
        <taxon>Fungi</taxon>
        <taxon>Fungi incertae sedis</taxon>
        <taxon>Microsporidia</taxon>
        <taxon>Pseudoloma</taxon>
    </lineage>
</organism>
<gene>
    <name evidence="2" type="ORF">M153_22513000327</name>
</gene>
<proteinExistence type="predicted"/>
<dbReference type="GO" id="GO:0003964">
    <property type="term" value="F:RNA-directed DNA polymerase activity"/>
    <property type="evidence" value="ECO:0007669"/>
    <property type="project" value="UniProtKB-KW"/>
</dbReference>
<feature type="domain" description="Reverse transcriptase" evidence="1">
    <location>
        <begin position="1"/>
        <end position="91"/>
    </location>
</feature>
<keyword evidence="2" id="KW-0548">Nucleotidyltransferase</keyword>
<dbReference type="InterPro" id="IPR051320">
    <property type="entry name" value="Viral_Replic_Matur_Polypro"/>
</dbReference>
<accession>A0A0R0LR59</accession>
<dbReference type="EMBL" id="LGUB01001478">
    <property type="protein sequence ID" value="KRH91834.1"/>
    <property type="molecule type" value="Genomic_DNA"/>
</dbReference>
<dbReference type="InterPro" id="IPR000477">
    <property type="entry name" value="RT_dom"/>
</dbReference>
<keyword evidence="3" id="KW-1185">Reference proteome</keyword>
<dbReference type="InterPro" id="IPR043128">
    <property type="entry name" value="Rev_trsase/Diguanyl_cyclase"/>
</dbReference>
<dbReference type="Gene3D" id="3.30.70.270">
    <property type="match status" value="1"/>
</dbReference>
<evidence type="ECO:0000313" key="2">
    <source>
        <dbReference type="EMBL" id="KRH91834.1"/>
    </source>
</evidence>
<dbReference type="PANTHER" id="PTHR33064:SF37">
    <property type="entry name" value="RIBONUCLEASE H"/>
    <property type="match status" value="1"/>
</dbReference>
<dbReference type="OrthoDB" id="2194291at2759"/>
<name>A0A0R0LR59_9MICR</name>
<dbReference type="PANTHER" id="PTHR33064">
    <property type="entry name" value="POL PROTEIN"/>
    <property type="match status" value="1"/>
</dbReference>
<dbReference type="AlphaFoldDB" id="A0A0R0LR59"/>
<comment type="caution">
    <text evidence="2">The sequence shown here is derived from an EMBL/GenBank/DDBJ whole genome shotgun (WGS) entry which is preliminary data.</text>
</comment>